<reference evidence="3 4" key="1">
    <citation type="journal article" date="2021" name="Sci. Rep.">
        <title>The genome of the diatom Chaetoceros tenuissimus carries an ancient integrated fragment of an extant virus.</title>
        <authorList>
            <person name="Hongo Y."/>
            <person name="Kimura K."/>
            <person name="Takaki Y."/>
            <person name="Yoshida Y."/>
            <person name="Baba S."/>
            <person name="Kobayashi G."/>
            <person name="Nagasaki K."/>
            <person name="Hano T."/>
            <person name="Tomaru Y."/>
        </authorList>
    </citation>
    <scope>NUCLEOTIDE SEQUENCE [LARGE SCALE GENOMIC DNA]</scope>
    <source>
        <strain evidence="3 4">NIES-3715</strain>
    </source>
</reference>
<evidence type="ECO:0000256" key="2">
    <source>
        <dbReference type="SAM" id="Phobius"/>
    </source>
</evidence>
<feature type="region of interest" description="Disordered" evidence="1">
    <location>
        <begin position="1"/>
        <end position="20"/>
    </location>
</feature>
<feature type="region of interest" description="Disordered" evidence="1">
    <location>
        <begin position="39"/>
        <end position="72"/>
    </location>
</feature>
<gene>
    <name evidence="3" type="ORF">CTEN210_05969</name>
</gene>
<evidence type="ECO:0000313" key="3">
    <source>
        <dbReference type="EMBL" id="GFH49493.1"/>
    </source>
</evidence>
<sequence length="236" mass="27137">MEMATAKKSESVNDEEIGKQSEEAISNYMLHVDGIKSNATQSGHASTSKLLPGSSYKNEQTNASQTSMEKVKNDTGVSHFTARPRCEGYFLVYPGKRGWDNVNPDYLHFPFWSVRDPPVKPTDEYSKIKDIDDETWNNFAQEITLQLKLDRWVGYTSNLLYIGCWIFYFIGKLILFFITLFLIIVCIAYSCSINNNIDKVIDKYHHKFREKGVDVKRETYLIVFSTLPHPLVLNIV</sequence>
<keyword evidence="2" id="KW-0472">Membrane</keyword>
<comment type="caution">
    <text evidence="3">The sequence shown here is derived from an EMBL/GenBank/DDBJ whole genome shotgun (WGS) entry which is preliminary data.</text>
</comment>
<keyword evidence="2" id="KW-1133">Transmembrane helix</keyword>
<dbReference type="AlphaFoldDB" id="A0AAD3CP03"/>
<name>A0AAD3CP03_9STRA</name>
<evidence type="ECO:0000256" key="1">
    <source>
        <dbReference type="SAM" id="MobiDB-lite"/>
    </source>
</evidence>
<feature type="compositionally biased region" description="Polar residues" evidence="1">
    <location>
        <begin position="39"/>
        <end position="68"/>
    </location>
</feature>
<keyword evidence="2" id="KW-0812">Transmembrane</keyword>
<dbReference type="Proteomes" id="UP001054902">
    <property type="component" value="Unassembled WGS sequence"/>
</dbReference>
<protein>
    <submittedName>
        <fullName evidence="3">Uncharacterized protein</fullName>
    </submittedName>
</protein>
<keyword evidence="4" id="KW-1185">Reference proteome</keyword>
<accession>A0AAD3CP03</accession>
<feature type="transmembrane region" description="Helical" evidence="2">
    <location>
        <begin position="165"/>
        <end position="189"/>
    </location>
</feature>
<dbReference type="EMBL" id="BLLK01000038">
    <property type="protein sequence ID" value="GFH49493.1"/>
    <property type="molecule type" value="Genomic_DNA"/>
</dbReference>
<proteinExistence type="predicted"/>
<evidence type="ECO:0000313" key="4">
    <source>
        <dbReference type="Proteomes" id="UP001054902"/>
    </source>
</evidence>
<organism evidence="3 4">
    <name type="scientific">Chaetoceros tenuissimus</name>
    <dbReference type="NCBI Taxonomy" id="426638"/>
    <lineage>
        <taxon>Eukaryota</taxon>
        <taxon>Sar</taxon>
        <taxon>Stramenopiles</taxon>
        <taxon>Ochrophyta</taxon>
        <taxon>Bacillariophyta</taxon>
        <taxon>Coscinodiscophyceae</taxon>
        <taxon>Chaetocerotophycidae</taxon>
        <taxon>Chaetocerotales</taxon>
        <taxon>Chaetocerotaceae</taxon>
        <taxon>Chaetoceros</taxon>
    </lineage>
</organism>